<dbReference type="AlphaFoldDB" id="A0A6A6ZVW5"/>
<dbReference type="Pfam" id="PF25534">
    <property type="entry name" value="DUF7918"/>
    <property type="match status" value="1"/>
</dbReference>
<reference evidence="3" key="1">
    <citation type="journal article" date="2020" name="Stud. Mycol.">
        <title>101 Dothideomycetes genomes: a test case for predicting lifestyles and emergence of pathogens.</title>
        <authorList>
            <person name="Haridas S."/>
            <person name="Albert R."/>
            <person name="Binder M."/>
            <person name="Bloem J."/>
            <person name="Labutti K."/>
            <person name="Salamov A."/>
            <person name="Andreopoulos B."/>
            <person name="Baker S."/>
            <person name="Barry K."/>
            <person name="Bills G."/>
            <person name="Bluhm B."/>
            <person name="Cannon C."/>
            <person name="Castanera R."/>
            <person name="Culley D."/>
            <person name="Daum C."/>
            <person name="Ezra D."/>
            <person name="Gonzalez J."/>
            <person name="Henrissat B."/>
            <person name="Kuo A."/>
            <person name="Liang C."/>
            <person name="Lipzen A."/>
            <person name="Lutzoni F."/>
            <person name="Magnuson J."/>
            <person name="Mondo S."/>
            <person name="Nolan M."/>
            <person name="Ohm R."/>
            <person name="Pangilinan J."/>
            <person name="Park H.-J."/>
            <person name="Ramirez L."/>
            <person name="Alfaro M."/>
            <person name="Sun H."/>
            <person name="Tritt A."/>
            <person name="Yoshinaga Y."/>
            <person name="Zwiers L.-H."/>
            <person name="Turgeon B."/>
            <person name="Goodwin S."/>
            <person name="Spatafora J."/>
            <person name="Crous P."/>
            <person name="Grigoriev I."/>
        </authorList>
    </citation>
    <scope>NUCLEOTIDE SEQUENCE</scope>
    <source>
        <strain evidence="3">CBS 113818</strain>
    </source>
</reference>
<evidence type="ECO:0000313" key="3">
    <source>
        <dbReference type="EMBL" id="KAF2824868.1"/>
    </source>
</evidence>
<feature type="compositionally biased region" description="Polar residues" evidence="1">
    <location>
        <begin position="350"/>
        <end position="360"/>
    </location>
</feature>
<dbReference type="OrthoDB" id="436496at2759"/>
<feature type="compositionally biased region" description="Basic residues" evidence="1">
    <location>
        <begin position="365"/>
        <end position="375"/>
    </location>
</feature>
<dbReference type="EMBL" id="MU006229">
    <property type="protein sequence ID" value="KAF2824868.1"/>
    <property type="molecule type" value="Genomic_DNA"/>
</dbReference>
<name>A0A6A6ZVW5_9PLEO</name>
<keyword evidence="4" id="KW-1185">Reference proteome</keyword>
<dbReference type="InterPro" id="IPR057678">
    <property type="entry name" value="DUF7918"/>
</dbReference>
<feature type="domain" description="DUF7918" evidence="2">
    <location>
        <begin position="123"/>
        <end position="308"/>
    </location>
</feature>
<sequence length="507" mass="57266">MEKRDALTCMGTWAPGQLFMHQTKLFGMINCRFASLPGSEVRSRATCVERLFGKARTRRRLDSHLAPQAGASNSIHSTMPEYRSITFALHSPFAVEAIRELEPLPQEHYTSRGIVRTVPKVVDEGSSTCSVYVPATPGSIFWISYSVSPPVPDGHYFLFKLYVNGTHIVSWSTGKEQEWQGKTMFGLYNRPEDEEGRKRVEKRVLSFTSPDEQSKKWDDVKDPFEDKMRMEIKVHRAHGRVRIDRQMEEYSKTAHAHDAKGIRLVNGGRATSEQPKRFYKFALIDPVDQPFATFRYYYRTWEQLEDLGFSEHEERCEGEENDMPVIEPCEAARDEEEVFYEGGDGAADTRYSSAGSQQLQLRLRSPTKRSAKHKSGAVNAMQPPVYIPRGAPPPRYRLSMPPSIRLSPPDDTSRPLPRLPHKSDSQSSISYRPHPAYPLDEWRVRTPSPVNSVRKGLSTPPLAKRREGSRASSLISAISSTWRRRGATSAGSNRSAEGQGGTRSTSS</sequence>
<gene>
    <name evidence="3" type="ORF">CC86DRAFT_456841</name>
</gene>
<feature type="compositionally biased region" description="Polar residues" evidence="1">
    <location>
        <begin position="489"/>
        <end position="507"/>
    </location>
</feature>
<accession>A0A6A6ZVW5</accession>
<evidence type="ECO:0000259" key="2">
    <source>
        <dbReference type="Pfam" id="PF25534"/>
    </source>
</evidence>
<evidence type="ECO:0000313" key="4">
    <source>
        <dbReference type="Proteomes" id="UP000799424"/>
    </source>
</evidence>
<organism evidence="3 4">
    <name type="scientific">Ophiobolus disseminans</name>
    <dbReference type="NCBI Taxonomy" id="1469910"/>
    <lineage>
        <taxon>Eukaryota</taxon>
        <taxon>Fungi</taxon>
        <taxon>Dikarya</taxon>
        <taxon>Ascomycota</taxon>
        <taxon>Pezizomycotina</taxon>
        <taxon>Dothideomycetes</taxon>
        <taxon>Pleosporomycetidae</taxon>
        <taxon>Pleosporales</taxon>
        <taxon>Pleosporineae</taxon>
        <taxon>Phaeosphaeriaceae</taxon>
        <taxon>Ophiobolus</taxon>
    </lineage>
</organism>
<feature type="region of interest" description="Disordered" evidence="1">
    <location>
        <begin position="344"/>
        <end position="507"/>
    </location>
</feature>
<protein>
    <recommendedName>
        <fullName evidence="2">DUF7918 domain-containing protein</fullName>
    </recommendedName>
</protein>
<feature type="compositionally biased region" description="Low complexity" evidence="1">
    <location>
        <begin position="470"/>
        <end position="480"/>
    </location>
</feature>
<dbReference type="Proteomes" id="UP000799424">
    <property type="component" value="Unassembled WGS sequence"/>
</dbReference>
<proteinExistence type="predicted"/>
<evidence type="ECO:0000256" key="1">
    <source>
        <dbReference type="SAM" id="MobiDB-lite"/>
    </source>
</evidence>